<dbReference type="AlphaFoldDB" id="A0A1A7QD70"/>
<dbReference type="PANTHER" id="PTHR36251:SF2">
    <property type="entry name" value="GIFSY-2 PROPHAGE HOST SPECIFICITY PROTEIN J, PHAGE LAMBDA"/>
    <property type="match status" value="1"/>
</dbReference>
<accession>A0A1A7QD70</accession>
<evidence type="ECO:0000313" key="5">
    <source>
        <dbReference type="Proteomes" id="UP000243168"/>
    </source>
</evidence>
<dbReference type="InterPro" id="IPR053171">
    <property type="entry name" value="Viral_Tip_Attach_Protein"/>
</dbReference>
<feature type="region of interest" description="Disordered" evidence="1">
    <location>
        <begin position="1"/>
        <end position="25"/>
    </location>
</feature>
<comment type="caution">
    <text evidence="4">The sequence shown here is derived from an EMBL/GenBank/DDBJ whole genome shotgun (WGS) entry which is preliminary data.</text>
</comment>
<feature type="compositionally biased region" description="Gly residues" evidence="1">
    <location>
        <begin position="1"/>
        <end position="20"/>
    </location>
</feature>
<gene>
    <name evidence="4" type="ORF">QV07_01635</name>
</gene>
<dbReference type="Pfam" id="PF13550">
    <property type="entry name" value="Phage-tail_3"/>
    <property type="match status" value="1"/>
</dbReference>
<feature type="domain" description="Tip attachment protein J" evidence="2">
    <location>
        <begin position="344"/>
        <end position="504"/>
    </location>
</feature>
<protein>
    <submittedName>
        <fullName evidence="4">Phage tail protein</fullName>
    </submittedName>
</protein>
<evidence type="ECO:0000259" key="2">
    <source>
        <dbReference type="Pfam" id="PF13550"/>
    </source>
</evidence>
<dbReference type="InterPro" id="IPR032876">
    <property type="entry name" value="J_dom"/>
</dbReference>
<dbReference type="EMBL" id="JTJS01000018">
    <property type="protein sequence ID" value="OBX11365.1"/>
    <property type="molecule type" value="Genomic_DNA"/>
</dbReference>
<dbReference type="Proteomes" id="UP000243168">
    <property type="component" value="Unassembled WGS sequence"/>
</dbReference>
<evidence type="ECO:0000259" key="3">
    <source>
        <dbReference type="Pfam" id="PF24801"/>
    </source>
</evidence>
<dbReference type="Gene3D" id="2.60.40.10">
    <property type="entry name" value="Immunoglobulins"/>
    <property type="match status" value="1"/>
</dbReference>
<dbReference type="PANTHER" id="PTHR36251">
    <property type="entry name" value="FELS-1 PROPHAGE HOST SPECIFICITY PROTEIN-RELATED"/>
    <property type="match status" value="1"/>
</dbReference>
<organism evidence="4 5">
    <name type="scientific">Gallibacterium genomosp. 3</name>
    <dbReference type="NCBI Taxonomy" id="505345"/>
    <lineage>
        <taxon>Bacteria</taxon>
        <taxon>Pseudomonadati</taxon>
        <taxon>Pseudomonadota</taxon>
        <taxon>Gammaproteobacteria</taxon>
        <taxon>Pasteurellales</taxon>
        <taxon>Pasteurellaceae</taxon>
        <taxon>Gallibacterium</taxon>
    </lineage>
</organism>
<evidence type="ECO:0000256" key="1">
    <source>
        <dbReference type="SAM" id="MobiDB-lite"/>
    </source>
</evidence>
<dbReference type="PATRIC" id="fig|505345.8.peg.340"/>
<reference evidence="4 5" key="1">
    <citation type="submission" date="2014-11" db="EMBL/GenBank/DDBJ databases">
        <title>Pan-genome of Gallibacterium spp.</title>
        <authorList>
            <person name="Kudirkiene E."/>
            <person name="Bojesen A.M."/>
        </authorList>
    </citation>
    <scope>NUCLEOTIDE SEQUENCE [LARGE SCALE GENOMIC DNA]</scope>
    <source>
        <strain evidence="4 5">F298</strain>
    </source>
</reference>
<name>A0A1A7QD70_9PAST</name>
<feature type="domain" description="Tip attachment protein J HDII-ins2" evidence="3">
    <location>
        <begin position="96"/>
        <end position="217"/>
    </location>
</feature>
<sequence length="1222" mass="136031">MQIVGRKGGGKGGGGGGGGRIPVEAPDSLRSKQYAKFVEVISCGEIQGPVNGAKSVYFGDVPLQNDNGTYNFKDVAIEWRNGSVRQRRTSIGNTIETTTDINTEVKQAYPIVRAISAEEADFARISIKVPRLTSQNKSNGDVNGATVELKVEYQPDGGGWINAGTIKISGKTTSTYSRTHSFNLSGNAPWNVRVTRLTQDANTATIQNQTIWATLTTGFYEKLIYPSTAYVAVQIDAEQFSSIPTRAYDCKGIKVRVPSNYNPVTRAYSGDWNGQFKVAWTDNPVWIYYDLITNELYGAGEYIKDSMLDKWSLYQIARYCDEYVPNGFGGWEPRFTCNVYLQTREEAYKLLKDLASAFRAMSYWASGTLALVQDAPKDPVYQFNNTNVVNGTFTRAGSNIKTRHNVALVTWNDPNNMFKQAVEYVEDAEAIVKMGYVSETEVVAFGCTSRGQARRVGKWLLFTEQYESEVVTFSVGQDGVIPMPGDIIQVSDVHRAGERMGGRVKEGSTTSTILLDTEITLESGKNYILCLINNNGNLEQRNINTRGTVSRVTVNSTFSSIAPGSTWIISKADLLPELYRVVAIAENSDSTFTISAVDHNPSKYNYIERDWAFRERDTSNLTLNTGVRDVVITDEIYKGMGNTVLTRIVVSYAPATSTTSRYQLSYREGNGNWITLQITNDSTIEIPNVKDSGNYQIKIDTANVLGTWTKATTTYTYRPIGKLRPPNNVTGLDSYILPQEGCFVRWDMVPDIDLDHYEVRTGLDFATSELVAKVKANELNAGFITSGTHRFWVTAVDSSNISSLNPQFIDVTVNAGNVPTLNAEIVGEEVLLTWQEVTNNSFATEMYEVRRDDSVIATVKSTSFKFKADYSGNAQYSVTAIDLGGNRSEAANAELVIYPPNTVQISQQVIDNYVMLKWTNARTSLPIVYYELYKGDDFTAAELLTRIDGLAFPQFETKAGRYKYWVRAVDSAGNRAVEQLILANVSEPPDYILKYDYNSEYGGTFSNARAINNNLYLPINTTQTWRQHYEINGFTSPQSQVNAGYPLYLQPTEQSGSYEETIDYGTILASSKITITPKVISKGSYKIAYYIAVRGAETEEWREHTEASIYETKFRYLKFRITITAANEPVIIDDINIKLDQKLKTDGGTVYANKNDVNGTWVDFRVPFIDAGLPVLTPQATVPMFAVSNFKDEPYPTGFYVFLFDKDGNRASGNVGWVVKGV</sequence>
<dbReference type="RefSeq" id="WP_065233806.1">
    <property type="nucleotide sequence ID" value="NZ_JTJS01000018.1"/>
</dbReference>
<dbReference type="InterPro" id="IPR055385">
    <property type="entry name" value="GpJ_HDII-ins2"/>
</dbReference>
<dbReference type="InterPro" id="IPR013783">
    <property type="entry name" value="Ig-like_fold"/>
</dbReference>
<proteinExistence type="predicted"/>
<dbReference type="Pfam" id="PF24801">
    <property type="entry name" value="FNIII-A_GpJ"/>
    <property type="match status" value="1"/>
</dbReference>
<evidence type="ECO:0000313" key="4">
    <source>
        <dbReference type="EMBL" id="OBX11365.1"/>
    </source>
</evidence>